<dbReference type="RefSeq" id="WP_193904945.1">
    <property type="nucleotide sequence ID" value="NZ_JADEXG010000004.1"/>
</dbReference>
<reference evidence="2" key="1">
    <citation type="submission" date="2020-10" db="EMBL/GenBank/DDBJ databases">
        <authorList>
            <person name="Castelo-Branco R."/>
            <person name="Eusebio N."/>
            <person name="Adriana R."/>
            <person name="Vieira A."/>
            <person name="Brugerolle De Fraissinette N."/>
            <person name="Rezende De Castro R."/>
            <person name="Schneider M.P."/>
            <person name="Vasconcelos V."/>
            <person name="Leao P.N."/>
        </authorList>
    </citation>
    <scope>NUCLEOTIDE SEQUENCE</scope>
    <source>
        <strain evidence="2">LEGE 07310</strain>
    </source>
</reference>
<feature type="region of interest" description="Disordered" evidence="1">
    <location>
        <begin position="134"/>
        <end position="166"/>
    </location>
</feature>
<name>A0A8J7AVE1_9CYAN</name>
<evidence type="ECO:0000256" key="1">
    <source>
        <dbReference type="SAM" id="MobiDB-lite"/>
    </source>
</evidence>
<accession>A0A8J7AVE1</accession>
<proteinExistence type="predicted"/>
<dbReference type="Proteomes" id="UP000636505">
    <property type="component" value="Unassembled WGS sequence"/>
</dbReference>
<protein>
    <submittedName>
        <fullName evidence="2">Uncharacterized protein</fullName>
    </submittedName>
</protein>
<feature type="compositionally biased region" description="Acidic residues" evidence="1">
    <location>
        <begin position="144"/>
        <end position="153"/>
    </location>
</feature>
<keyword evidence="3" id="KW-1185">Reference proteome</keyword>
<gene>
    <name evidence="2" type="ORF">IQ241_03075</name>
</gene>
<evidence type="ECO:0000313" key="2">
    <source>
        <dbReference type="EMBL" id="MBE9076287.1"/>
    </source>
</evidence>
<dbReference type="AlphaFoldDB" id="A0A8J7AVE1"/>
<evidence type="ECO:0000313" key="3">
    <source>
        <dbReference type="Proteomes" id="UP000636505"/>
    </source>
</evidence>
<organism evidence="2 3">
    <name type="scientific">Vasconcelosia minhoensis LEGE 07310</name>
    <dbReference type="NCBI Taxonomy" id="915328"/>
    <lineage>
        <taxon>Bacteria</taxon>
        <taxon>Bacillati</taxon>
        <taxon>Cyanobacteriota</taxon>
        <taxon>Cyanophyceae</taxon>
        <taxon>Nodosilineales</taxon>
        <taxon>Cymatolegaceae</taxon>
        <taxon>Vasconcelosia</taxon>
        <taxon>Vasconcelosia minhoensis</taxon>
    </lineage>
</organism>
<dbReference type="EMBL" id="JADEXG010000004">
    <property type="protein sequence ID" value="MBE9076287.1"/>
    <property type="molecule type" value="Genomic_DNA"/>
</dbReference>
<comment type="caution">
    <text evidence="2">The sequence shown here is derived from an EMBL/GenBank/DDBJ whole genome shotgun (WGS) entry which is preliminary data.</text>
</comment>
<sequence length="166" mass="19111">MYNLFIGYAGPKDPDDSVEVSVSRFLEYTDDETRMRFRDLTGDAVRKIMDYPALFMHEHYEDGAFVAEITSIKEVGRSYKVEFRQDTQVGVISPDIISAAALELRIGEFEFYRTHWAVKQGDLLDILSRHKSDLENQQSRNELPENEPATDDSEFNKSQGFIVHGH</sequence>